<sequence>MFGSNPYAAGGWYNPQNPLSINGGGHPWFPNSNLPPTFGALPTANYSSSRLAFEFAPAQPDILNCTVDGPNRNTYFRVATANGATVIMKPRNEGMARIEWGTEPSVEIRNIIPRANASHWLRLSQDQSHRTMVVNGRNYVWIPRGGAILLLSAGPTPPAELGRITRSSGKVTLELVSDAIQAGLLEASVVATVLFQSGRNMG</sequence>
<dbReference type="HOGENOM" id="CLU_098000_0_0_1"/>
<accession>A8PFF3</accession>
<dbReference type="STRING" id="240176.A8PFF3"/>
<keyword evidence="3" id="KW-1185">Reference proteome</keyword>
<protein>
    <recommendedName>
        <fullName evidence="1">DUF6593 domain-containing protein</fullName>
    </recommendedName>
</protein>
<evidence type="ECO:0000259" key="1">
    <source>
        <dbReference type="Pfam" id="PF20236"/>
    </source>
</evidence>
<organism evidence="2 3">
    <name type="scientific">Coprinopsis cinerea (strain Okayama-7 / 130 / ATCC MYA-4618 / FGSC 9003)</name>
    <name type="common">Inky cap fungus</name>
    <name type="synonym">Hormographiella aspergillata</name>
    <dbReference type="NCBI Taxonomy" id="240176"/>
    <lineage>
        <taxon>Eukaryota</taxon>
        <taxon>Fungi</taxon>
        <taxon>Dikarya</taxon>
        <taxon>Basidiomycota</taxon>
        <taxon>Agaricomycotina</taxon>
        <taxon>Agaricomycetes</taxon>
        <taxon>Agaricomycetidae</taxon>
        <taxon>Agaricales</taxon>
        <taxon>Agaricineae</taxon>
        <taxon>Psathyrellaceae</taxon>
        <taxon>Coprinopsis</taxon>
    </lineage>
</organism>
<dbReference type="OMA" id="FAIIEWQ"/>
<dbReference type="eggNOG" id="ENOG502SPIU">
    <property type="taxonomic scope" value="Eukaryota"/>
</dbReference>
<dbReference type="InterPro" id="IPR046528">
    <property type="entry name" value="DUF6593"/>
</dbReference>
<proteinExistence type="predicted"/>
<gene>
    <name evidence="2" type="ORF">CC1G_04896</name>
</gene>
<dbReference type="RefSeq" id="XP_001841052.2">
    <property type="nucleotide sequence ID" value="XM_001841000.2"/>
</dbReference>
<dbReference type="VEuPathDB" id="FungiDB:CC1G_04896"/>
<reference evidence="2 3" key="1">
    <citation type="journal article" date="2010" name="Proc. Natl. Acad. Sci. U.S.A.">
        <title>Insights into evolution of multicellular fungi from the assembled chromosomes of the mushroom Coprinopsis cinerea (Coprinus cinereus).</title>
        <authorList>
            <person name="Stajich J.E."/>
            <person name="Wilke S.K."/>
            <person name="Ahren D."/>
            <person name="Au C.H."/>
            <person name="Birren B.W."/>
            <person name="Borodovsky M."/>
            <person name="Burns C."/>
            <person name="Canback B."/>
            <person name="Casselton L.A."/>
            <person name="Cheng C.K."/>
            <person name="Deng J."/>
            <person name="Dietrich F.S."/>
            <person name="Fargo D.C."/>
            <person name="Farman M.L."/>
            <person name="Gathman A.C."/>
            <person name="Goldberg J."/>
            <person name="Guigo R."/>
            <person name="Hoegger P.J."/>
            <person name="Hooker J.B."/>
            <person name="Huggins A."/>
            <person name="James T.Y."/>
            <person name="Kamada T."/>
            <person name="Kilaru S."/>
            <person name="Kodira C."/>
            <person name="Kues U."/>
            <person name="Kupfer D."/>
            <person name="Kwan H.S."/>
            <person name="Lomsadze A."/>
            <person name="Li W."/>
            <person name="Lilly W.W."/>
            <person name="Ma L.J."/>
            <person name="Mackey A.J."/>
            <person name="Manning G."/>
            <person name="Martin F."/>
            <person name="Muraguchi H."/>
            <person name="Natvig D.O."/>
            <person name="Palmerini H."/>
            <person name="Ramesh M.A."/>
            <person name="Rehmeyer C.J."/>
            <person name="Roe B.A."/>
            <person name="Shenoy N."/>
            <person name="Stanke M."/>
            <person name="Ter-Hovhannisyan V."/>
            <person name="Tunlid A."/>
            <person name="Velagapudi R."/>
            <person name="Vision T.J."/>
            <person name="Zeng Q."/>
            <person name="Zolan M.E."/>
            <person name="Pukkila P.J."/>
        </authorList>
    </citation>
    <scope>NUCLEOTIDE SEQUENCE [LARGE SCALE GENOMIC DNA]</scope>
    <source>
        <strain evidence="3">Okayama-7 / 130 / ATCC MYA-4618 / FGSC 9003</strain>
    </source>
</reference>
<dbReference type="Proteomes" id="UP000001861">
    <property type="component" value="Unassembled WGS sequence"/>
</dbReference>
<dbReference type="AlphaFoldDB" id="A8PFF3"/>
<dbReference type="KEGG" id="cci:CC1G_04896"/>
<evidence type="ECO:0000313" key="3">
    <source>
        <dbReference type="Proteomes" id="UP000001861"/>
    </source>
</evidence>
<dbReference type="EMBL" id="AACS02000002">
    <property type="protein sequence ID" value="EAU80786.2"/>
    <property type="molecule type" value="Genomic_DNA"/>
</dbReference>
<dbReference type="Pfam" id="PF20236">
    <property type="entry name" value="DUF6593"/>
    <property type="match status" value="1"/>
</dbReference>
<evidence type="ECO:0000313" key="2">
    <source>
        <dbReference type="EMBL" id="EAU80786.2"/>
    </source>
</evidence>
<feature type="domain" description="DUF6593" evidence="1">
    <location>
        <begin position="61"/>
        <end position="194"/>
    </location>
</feature>
<name>A8PFF3_COPC7</name>
<dbReference type="InParanoid" id="A8PFF3"/>
<dbReference type="OrthoDB" id="3191568at2759"/>
<dbReference type="GeneID" id="6017712"/>
<comment type="caution">
    <text evidence="2">The sequence shown here is derived from an EMBL/GenBank/DDBJ whole genome shotgun (WGS) entry which is preliminary data.</text>
</comment>